<name>A0AAV4WJG6_CAEEX</name>
<dbReference type="Proteomes" id="UP001054945">
    <property type="component" value="Unassembled WGS sequence"/>
</dbReference>
<sequence length="94" mass="11035">MDTSSYYASEIQRISIPFHVLLIATMELALLLYTVGKLWKYSLSNHHIMEYMFFKVRPGPRDIVEVPLVWLSEPRSELILAFLESHHSSFTDNY</sequence>
<keyword evidence="1" id="KW-0812">Transmembrane</keyword>
<reference evidence="2 3" key="1">
    <citation type="submission" date="2021-06" db="EMBL/GenBank/DDBJ databases">
        <title>Caerostris extrusa draft genome.</title>
        <authorList>
            <person name="Kono N."/>
            <person name="Arakawa K."/>
        </authorList>
    </citation>
    <scope>NUCLEOTIDE SEQUENCE [LARGE SCALE GENOMIC DNA]</scope>
</reference>
<comment type="caution">
    <text evidence="2">The sequence shown here is derived from an EMBL/GenBank/DDBJ whole genome shotgun (WGS) entry which is preliminary data.</text>
</comment>
<evidence type="ECO:0000256" key="1">
    <source>
        <dbReference type="SAM" id="Phobius"/>
    </source>
</evidence>
<evidence type="ECO:0000313" key="2">
    <source>
        <dbReference type="EMBL" id="GIY83016.1"/>
    </source>
</evidence>
<dbReference type="AlphaFoldDB" id="A0AAV4WJG6"/>
<organism evidence="2 3">
    <name type="scientific">Caerostris extrusa</name>
    <name type="common">Bark spider</name>
    <name type="synonym">Caerostris bankana</name>
    <dbReference type="NCBI Taxonomy" id="172846"/>
    <lineage>
        <taxon>Eukaryota</taxon>
        <taxon>Metazoa</taxon>
        <taxon>Ecdysozoa</taxon>
        <taxon>Arthropoda</taxon>
        <taxon>Chelicerata</taxon>
        <taxon>Arachnida</taxon>
        <taxon>Araneae</taxon>
        <taxon>Araneomorphae</taxon>
        <taxon>Entelegynae</taxon>
        <taxon>Araneoidea</taxon>
        <taxon>Araneidae</taxon>
        <taxon>Caerostris</taxon>
    </lineage>
</organism>
<proteinExistence type="predicted"/>
<accession>A0AAV4WJG6</accession>
<feature type="transmembrane region" description="Helical" evidence="1">
    <location>
        <begin position="16"/>
        <end position="35"/>
    </location>
</feature>
<keyword evidence="1" id="KW-1133">Transmembrane helix</keyword>
<keyword evidence="1" id="KW-0472">Membrane</keyword>
<keyword evidence="3" id="KW-1185">Reference proteome</keyword>
<dbReference type="EMBL" id="BPLR01016323">
    <property type="protein sequence ID" value="GIY83016.1"/>
    <property type="molecule type" value="Genomic_DNA"/>
</dbReference>
<gene>
    <name evidence="2" type="ORF">CEXT_87311</name>
</gene>
<protein>
    <submittedName>
        <fullName evidence="2">Uncharacterized protein</fullName>
    </submittedName>
</protein>
<evidence type="ECO:0000313" key="3">
    <source>
        <dbReference type="Proteomes" id="UP001054945"/>
    </source>
</evidence>